<evidence type="ECO:0000313" key="1">
    <source>
        <dbReference type="EMBL" id="TWU22021.1"/>
    </source>
</evidence>
<sequence>MQTTNLSRELTLHTATPENEPVFIDLANDIAERSMAARCPLRARRSAVILCLLTTLVGFILGGCSDDSAAQEIRTRRACLVELASQYRLFQEQNGAAPENVGQFAEFINAKQPPVTDSSAKSEANIVSESLIRLADGDMMLLYNGVPASDPAFDPEAILGFEATVPSSGGYVVTANGDAKHVSAKVFAESKKVATINKAPSL</sequence>
<name>A0A5C6CF21_9BACT</name>
<dbReference type="OrthoDB" id="283515at2"/>
<reference evidence="1 2" key="1">
    <citation type="submission" date="2019-02" db="EMBL/GenBank/DDBJ databases">
        <title>Deep-cultivation of Planctomycetes and their phenomic and genomic characterization uncovers novel biology.</title>
        <authorList>
            <person name="Wiegand S."/>
            <person name="Jogler M."/>
            <person name="Boedeker C."/>
            <person name="Pinto D."/>
            <person name="Vollmers J."/>
            <person name="Rivas-Marin E."/>
            <person name="Kohn T."/>
            <person name="Peeters S.H."/>
            <person name="Heuer A."/>
            <person name="Rast P."/>
            <person name="Oberbeckmann S."/>
            <person name="Bunk B."/>
            <person name="Jeske O."/>
            <person name="Meyerdierks A."/>
            <person name="Storesund J.E."/>
            <person name="Kallscheuer N."/>
            <person name="Luecker S."/>
            <person name="Lage O.M."/>
            <person name="Pohl T."/>
            <person name="Merkel B.J."/>
            <person name="Hornburger P."/>
            <person name="Mueller R.-W."/>
            <person name="Bruemmer F."/>
            <person name="Labrenz M."/>
            <person name="Spormann A.M."/>
            <person name="Op Den Camp H."/>
            <person name="Overmann J."/>
            <person name="Amann R."/>
            <person name="Jetten M.S.M."/>
            <person name="Mascher T."/>
            <person name="Medema M.H."/>
            <person name="Devos D.P."/>
            <person name="Kaster A.-K."/>
            <person name="Ovreas L."/>
            <person name="Rohde M."/>
            <person name="Galperin M.Y."/>
            <person name="Jogler C."/>
        </authorList>
    </citation>
    <scope>NUCLEOTIDE SEQUENCE [LARGE SCALE GENOMIC DNA]</scope>
    <source>
        <strain evidence="1 2">Pla52o</strain>
    </source>
</reference>
<comment type="caution">
    <text evidence="1">The sequence shown here is derived from an EMBL/GenBank/DDBJ whole genome shotgun (WGS) entry which is preliminary data.</text>
</comment>
<dbReference type="RefSeq" id="WP_146595277.1">
    <property type="nucleotide sequence ID" value="NZ_SJPT01000005.1"/>
</dbReference>
<dbReference type="Proteomes" id="UP000316304">
    <property type="component" value="Unassembled WGS sequence"/>
</dbReference>
<keyword evidence="2" id="KW-1185">Reference proteome</keyword>
<protein>
    <submittedName>
        <fullName evidence="1">Uncharacterized protein</fullName>
    </submittedName>
</protein>
<proteinExistence type="predicted"/>
<dbReference type="EMBL" id="SJPT01000005">
    <property type="protein sequence ID" value="TWU22021.1"/>
    <property type="molecule type" value="Genomic_DNA"/>
</dbReference>
<organism evidence="1 2">
    <name type="scientific">Novipirellula galeiformis</name>
    <dbReference type="NCBI Taxonomy" id="2528004"/>
    <lineage>
        <taxon>Bacteria</taxon>
        <taxon>Pseudomonadati</taxon>
        <taxon>Planctomycetota</taxon>
        <taxon>Planctomycetia</taxon>
        <taxon>Pirellulales</taxon>
        <taxon>Pirellulaceae</taxon>
        <taxon>Novipirellula</taxon>
    </lineage>
</organism>
<evidence type="ECO:0000313" key="2">
    <source>
        <dbReference type="Proteomes" id="UP000316304"/>
    </source>
</evidence>
<accession>A0A5C6CF21</accession>
<gene>
    <name evidence="1" type="ORF">Pla52o_30690</name>
</gene>
<dbReference type="AlphaFoldDB" id="A0A5C6CF21"/>